<keyword evidence="2" id="KW-1185">Reference proteome</keyword>
<proteinExistence type="predicted"/>
<protein>
    <submittedName>
        <fullName evidence="1">Uncharacterized protein</fullName>
    </submittedName>
</protein>
<dbReference type="EMBL" id="JBHRZF010000038">
    <property type="protein sequence ID" value="MFC3859964.1"/>
    <property type="molecule type" value="Genomic_DNA"/>
</dbReference>
<gene>
    <name evidence="1" type="ORF">ACFOPQ_04185</name>
</gene>
<evidence type="ECO:0000313" key="2">
    <source>
        <dbReference type="Proteomes" id="UP001595748"/>
    </source>
</evidence>
<dbReference type="Proteomes" id="UP001595748">
    <property type="component" value="Unassembled WGS sequence"/>
</dbReference>
<dbReference type="RefSeq" id="WP_380076119.1">
    <property type="nucleotide sequence ID" value="NZ_JBHRZF010000038.1"/>
</dbReference>
<organism evidence="1 2">
    <name type="scientific">Deinococcus antarcticus</name>
    <dbReference type="NCBI Taxonomy" id="1298767"/>
    <lineage>
        <taxon>Bacteria</taxon>
        <taxon>Thermotogati</taxon>
        <taxon>Deinococcota</taxon>
        <taxon>Deinococci</taxon>
        <taxon>Deinococcales</taxon>
        <taxon>Deinococcaceae</taxon>
        <taxon>Deinococcus</taxon>
    </lineage>
</organism>
<reference evidence="2" key="1">
    <citation type="journal article" date="2019" name="Int. J. Syst. Evol. Microbiol.">
        <title>The Global Catalogue of Microorganisms (GCM) 10K type strain sequencing project: providing services to taxonomists for standard genome sequencing and annotation.</title>
        <authorList>
            <consortium name="The Broad Institute Genomics Platform"/>
            <consortium name="The Broad Institute Genome Sequencing Center for Infectious Disease"/>
            <person name="Wu L."/>
            <person name="Ma J."/>
        </authorList>
    </citation>
    <scope>NUCLEOTIDE SEQUENCE [LARGE SCALE GENOMIC DNA]</scope>
    <source>
        <strain evidence="2">CCTCC AB 2013263</strain>
    </source>
</reference>
<name>A0ABV8A3V0_9DEIO</name>
<sequence>MVEELLMTPTEITRENFEEVAALVPNWCEEMLKIGCLVWTFMYEGEPTGRMVIWEDPWRVESWGWWCVPSGCGKNYHIVEGEWDGSILNATFDGLYEPMRFNKAGEILDNALFDEEE</sequence>
<accession>A0ABV8A3V0</accession>
<comment type="caution">
    <text evidence="1">The sequence shown here is derived from an EMBL/GenBank/DDBJ whole genome shotgun (WGS) entry which is preliminary data.</text>
</comment>
<evidence type="ECO:0000313" key="1">
    <source>
        <dbReference type="EMBL" id="MFC3859964.1"/>
    </source>
</evidence>